<feature type="transmembrane region" description="Helical" evidence="8">
    <location>
        <begin position="69"/>
        <end position="91"/>
    </location>
</feature>
<dbReference type="PANTHER" id="PTHR30269:SF37">
    <property type="entry name" value="MEMBRANE TRANSPORTER PROTEIN"/>
    <property type="match status" value="1"/>
</dbReference>
<feature type="transmembrane region" description="Helical" evidence="8">
    <location>
        <begin position="25"/>
        <end position="48"/>
    </location>
</feature>
<evidence type="ECO:0000256" key="8">
    <source>
        <dbReference type="RuleBase" id="RU363041"/>
    </source>
</evidence>
<name>F3YYS7_DESAF</name>
<keyword evidence="3" id="KW-0813">Transport</keyword>
<dbReference type="Proteomes" id="UP000007844">
    <property type="component" value="Chromosome"/>
</dbReference>
<keyword evidence="4 8" id="KW-1003">Cell membrane</keyword>
<keyword evidence="5 8" id="KW-0812">Transmembrane</keyword>
<keyword evidence="6 8" id="KW-1133">Transmembrane helix</keyword>
<sequence precursor="true">MDFLLICLTALAASGLTLFSGFGLGTLLMPVFALFFPVEVAVAQTALVHLANNLFKLGLFGRNASWRMVLLFGGPAFLASFLGAWALLWLADLAPLATYTAFGSQFALHPVKLAVAVLMAGFSILELWPAFSRLAIDRKYIPAGGLLSGFFGGLSGNQGAFRSAFLIKSGLSKEAFIGTGVVIAVLVDFSRLTIYSGLLGSPEVRGNLPLILAATLAAFLGAFLGSRLVRKVTIRALQVTVAIMLLFIALLLGLGII</sequence>
<dbReference type="EMBL" id="CP003221">
    <property type="protein sequence ID" value="EGJ51903.1"/>
    <property type="molecule type" value="Genomic_DNA"/>
</dbReference>
<dbReference type="STRING" id="690850.Desaf_3626"/>
<evidence type="ECO:0000313" key="10">
    <source>
        <dbReference type="Proteomes" id="UP000007844"/>
    </source>
</evidence>
<evidence type="ECO:0000256" key="7">
    <source>
        <dbReference type="ARBA" id="ARBA00023136"/>
    </source>
</evidence>
<dbReference type="AlphaFoldDB" id="F3YYS7"/>
<evidence type="ECO:0000256" key="5">
    <source>
        <dbReference type="ARBA" id="ARBA00022692"/>
    </source>
</evidence>
<organism evidence="9 10">
    <name type="scientific">Desulfocurvibacter africanus subsp. africanus str. Walvis Bay</name>
    <dbReference type="NCBI Taxonomy" id="690850"/>
    <lineage>
        <taxon>Bacteria</taxon>
        <taxon>Pseudomonadati</taxon>
        <taxon>Thermodesulfobacteriota</taxon>
        <taxon>Desulfovibrionia</taxon>
        <taxon>Desulfovibrionales</taxon>
        <taxon>Desulfovibrionaceae</taxon>
        <taxon>Desulfocurvibacter</taxon>
    </lineage>
</organism>
<comment type="subcellular location">
    <subcellularLocation>
        <location evidence="1 8">Cell membrane</location>
        <topology evidence="1 8">Multi-pass membrane protein</topology>
    </subcellularLocation>
</comment>
<feature type="transmembrane region" description="Helical" evidence="8">
    <location>
        <begin position="236"/>
        <end position="256"/>
    </location>
</feature>
<dbReference type="Pfam" id="PF01925">
    <property type="entry name" value="TauE"/>
    <property type="match status" value="1"/>
</dbReference>
<comment type="similarity">
    <text evidence="2 8">Belongs to the 4-toluene sulfonate uptake permease (TSUP) (TC 2.A.102) family.</text>
</comment>
<dbReference type="RefSeq" id="WP_014261516.1">
    <property type="nucleotide sequence ID" value="NC_016629.1"/>
</dbReference>
<dbReference type="InterPro" id="IPR002781">
    <property type="entry name" value="TM_pro_TauE-like"/>
</dbReference>
<evidence type="ECO:0000256" key="3">
    <source>
        <dbReference type="ARBA" id="ARBA00022448"/>
    </source>
</evidence>
<evidence type="ECO:0000256" key="1">
    <source>
        <dbReference type="ARBA" id="ARBA00004651"/>
    </source>
</evidence>
<dbReference type="KEGG" id="daf:Desaf_3626"/>
<evidence type="ECO:0000256" key="4">
    <source>
        <dbReference type="ARBA" id="ARBA00022475"/>
    </source>
</evidence>
<feature type="transmembrane region" description="Helical" evidence="8">
    <location>
        <begin position="206"/>
        <end position="224"/>
    </location>
</feature>
<evidence type="ECO:0000313" key="9">
    <source>
        <dbReference type="EMBL" id="EGJ51903.1"/>
    </source>
</evidence>
<keyword evidence="7 8" id="KW-0472">Membrane</keyword>
<dbReference type="HOGENOM" id="CLU_1041015_0_0_7"/>
<keyword evidence="10" id="KW-1185">Reference proteome</keyword>
<feature type="transmembrane region" description="Helical" evidence="8">
    <location>
        <begin position="111"/>
        <end position="131"/>
    </location>
</feature>
<dbReference type="eggNOG" id="COG0730">
    <property type="taxonomic scope" value="Bacteria"/>
</dbReference>
<reference evidence="9 10" key="1">
    <citation type="journal article" date="2011" name="J. Bacteriol.">
        <title>Genome sequence of the mercury-methylating and pleomorphic Desulfovibrio africanus Strain Walvis Bay.</title>
        <authorList>
            <person name="Brown S.D."/>
            <person name="Wall J.D."/>
            <person name="Kucken A.M."/>
            <person name="Gilmour C.C."/>
            <person name="Podar M."/>
            <person name="Brandt C.C."/>
            <person name="Teshima H."/>
            <person name="Detter J.C."/>
            <person name="Han C.S."/>
            <person name="Land M.L."/>
            <person name="Lucas S."/>
            <person name="Han J."/>
            <person name="Pennacchio L."/>
            <person name="Nolan M."/>
            <person name="Pitluck S."/>
            <person name="Woyke T."/>
            <person name="Goodwin L."/>
            <person name="Palumbo A.V."/>
            <person name="Elias D.A."/>
        </authorList>
    </citation>
    <scope>NUCLEOTIDE SEQUENCE [LARGE SCALE GENOMIC DNA]</scope>
    <source>
        <strain evidence="9 10">Walvis Bay</strain>
    </source>
</reference>
<feature type="transmembrane region" description="Helical" evidence="8">
    <location>
        <begin position="175"/>
        <end position="194"/>
    </location>
</feature>
<protein>
    <recommendedName>
        <fullName evidence="8">Probable membrane transporter protein</fullName>
    </recommendedName>
</protein>
<dbReference type="InterPro" id="IPR052017">
    <property type="entry name" value="TSUP"/>
</dbReference>
<accession>F3YYS7</accession>
<evidence type="ECO:0000256" key="6">
    <source>
        <dbReference type="ARBA" id="ARBA00022989"/>
    </source>
</evidence>
<dbReference type="GO" id="GO:0005886">
    <property type="term" value="C:plasma membrane"/>
    <property type="evidence" value="ECO:0007669"/>
    <property type="project" value="UniProtKB-SubCell"/>
</dbReference>
<proteinExistence type="inferred from homology"/>
<dbReference type="PANTHER" id="PTHR30269">
    <property type="entry name" value="TRANSMEMBRANE PROTEIN YFCA"/>
    <property type="match status" value="1"/>
</dbReference>
<gene>
    <name evidence="9" type="ORF">Desaf_3626</name>
</gene>
<evidence type="ECO:0000256" key="2">
    <source>
        <dbReference type="ARBA" id="ARBA00009142"/>
    </source>
</evidence>